<keyword evidence="5 7" id="KW-0689">Ribosomal protein</keyword>
<dbReference type="Proteomes" id="UP000001106">
    <property type="component" value="Chromosome"/>
</dbReference>
<dbReference type="EMBL" id="CP000743">
    <property type="protein sequence ID" value="ABR56974.1"/>
    <property type="molecule type" value="Genomic_DNA"/>
</dbReference>
<dbReference type="Gene3D" id="4.10.830.10">
    <property type="entry name" value="30s Ribosomal Protein S14, Chain N"/>
    <property type="match status" value="1"/>
</dbReference>
<keyword evidence="1 7" id="KW-0479">Metal-binding</keyword>
<dbReference type="InterPro" id="IPR001209">
    <property type="entry name" value="Ribosomal_uS14"/>
</dbReference>
<comment type="subunit">
    <text evidence="7">Part of the 30S ribosomal subunit.</text>
</comment>
<dbReference type="FunFam" id="4.10.830.10:FF:000002">
    <property type="entry name" value="40S ribosomal protein S29"/>
    <property type="match status" value="1"/>
</dbReference>
<comment type="cofactor">
    <cofactor evidence="7">
        <name>Zn(2+)</name>
        <dbReference type="ChEBI" id="CHEBI:29105"/>
    </cofactor>
    <text evidence="7">Binds 1 zinc ion per subunit.</text>
</comment>
<dbReference type="GO" id="GO:0008270">
    <property type="term" value="F:zinc ion binding"/>
    <property type="evidence" value="ECO:0007669"/>
    <property type="project" value="UniProtKB-UniRule"/>
</dbReference>
<evidence type="ECO:0000256" key="7">
    <source>
        <dbReference type="HAMAP-Rule" id="MF_01364"/>
    </source>
</evidence>
<dbReference type="STRING" id="419665.Maeo_1398"/>
<comment type="similarity">
    <text evidence="7">Belongs to the universal ribosomal protein uS14 family. Zinc-binding uS14 subfamily.</text>
</comment>
<feature type="binding site" evidence="7">
    <location>
        <position position="39"/>
    </location>
    <ligand>
        <name>Zn(2+)</name>
        <dbReference type="ChEBI" id="CHEBI:29105"/>
    </ligand>
</feature>
<dbReference type="InterPro" id="IPR023676">
    <property type="entry name" value="Ribosomal_uS14_arc"/>
</dbReference>
<dbReference type="PANTHER" id="PTHR12010:SF2">
    <property type="entry name" value="40S RIBOSOMAL PROTEIN S29"/>
    <property type="match status" value="1"/>
</dbReference>
<dbReference type="PANTHER" id="PTHR12010">
    <property type="entry name" value="40S RIBOSOMAL PROTEIN S29"/>
    <property type="match status" value="1"/>
</dbReference>
<accession>A6UWV2</accession>
<keyword evidence="4 7" id="KW-0694">RNA-binding</keyword>
<dbReference type="InterPro" id="IPR039744">
    <property type="entry name" value="RIbosomal_uS14_euk_arc"/>
</dbReference>
<keyword evidence="9" id="KW-1185">Reference proteome</keyword>
<evidence type="ECO:0000256" key="5">
    <source>
        <dbReference type="ARBA" id="ARBA00022980"/>
    </source>
</evidence>
<dbReference type="Pfam" id="PF00253">
    <property type="entry name" value="Ribosomal_S14"/>
    <property type="match status" value="1"/>
</dbReference>
<dbReference type="OrthoDB" id="5615at2157"/>
<organism evidence="8 9">
    <name type="scientific">Methanococcus aeolicus (strain ATCC BAA-1280 / DSM 17508 / OCM 812 / Nankai-3)</name>
    <dbReference type="NCBI Taxonomy" id="419665"/>
    <lineage>
        <taxon>Archaea</taxon>
        <taxon>Methanobacteriati</taxon>
        <taxon>Methanobacteriota</taxon>
        <taxon>Methanomada group</taxon>
        <taxon>Methanococci</taxon>
        <taxon>Methanococcales</taxon>
        <taxon>Methanococcaceae</taxon>
        <taxon>Methanococcus</taxon>
    </lineage>
</organism>
<dbReference type="PROSITE" id="PS00527">
    <property type="entry name" value="RIBOSOMAL_S14"/>
    <property type="match status" value="1"/>
</dbReference>
<evidence type="ECO:0000256" key="4">
    <source>
        <dbReference type="ARBA" id="ARBA00022884"/>
    </source>
</evidence>
<feature type="binding site" evidence="7">
    <location>
        <position position="20"/>
    </location>
    <ligand>
        <name>Zn(2+)</name>
        <dbReference type="ChEBI" id="CHEBI:29105"/>
    </ligand>
</feature>
<dbReference type="HOGENOM" id="CLU_177289_2_2_2"/>
<dbReference type="GO" id="GO:0002181">
    <property type="term" value="P:cytoplasmic translation"/>
    <property type="evidence" value="ECO:0007669"/>
    <property type="project" value="TreeGrafter"/>
</dbReference>
<reference evidence="8" key="1">
    <citation type="submission" date="2007-06" db="EMBL/GenBank/DDBJ databases">
        <title>Complete sequence of Methanococcus aeolicus Nankai-3.</title>
        <authorList>
            <consortium name="US DOE Joint Genome Institute"/>
            <person name="Copeland A."/>
            <person name="Lucas S."/>
            <person name="Lapidus A."/>
            <person name="Barry K."/>
            <person name="Glavina del Rio T."/>
            <person name="Dalin E."/>
            <person name="Tice H."/>
            <person name="Pitluck S."/>
            <person name="Chain P."/>
            <person name="Malfatti S."/>
            <person name="Shin M."/>
            <person name="Vergez L."/>
            <person name="Schmutz J."/>
            <person name="Larimer F."/>
            <person name="Land M."/>
            <person name="Hauser L."/>
            <person name="Kyrpides N."/>
            <person name="Lykidis A."/>
            <person name="Sieprawska-Lupa M."/>
            <person name="Whitman W.B."/>
            <person name="Richardson P."/>
        </authorList>
    </citation>
    <scope>NUCLEOTIDE SEQUENCE [LARGE SCALE GENOMIC DNA]</scope>
    <source>
        <strain evidence="8">Nankai-3</strain>
    </source>
</reference>
<dbReference type="GO" id="GO:0022627">
    <property type="term" value="C:cytosolic small ribosomal subunit"/>
    <property type="evidence" value="ECO:0007669"/>
    <property type="project" value="TreeGrafter"/>
</dbReference>
<evidence type="ECO:0000313" key="8">
    <source>
        <dbReference type="EMBL" id="ABR56974.1"/>
    </source>
</evidence>
<keyword evidence="3 7" id="KW-0862">Zinc</keyword>
<dbReference type="NCBIfam" id="NF004424">
    <property type="entry name" value="PRK05766.1"/>
    <property type="match status" value="1"/>
</dbReference>
<dbReference type="HAMAP" id="MF_01364_A">
    <property type="entry name" value="Ribosomal_uS14_2_A"/>
    <property type="match status" value="1"/>
</dbReference>
<dbReference type="GO" id="GO:0003735">
    <property type="term" value="F:structural constituent of ribosome"/>
    <property type="evidence" value="ECO:0007669"/>
    <property type="project" value="InterPro"/>
</dbReference>
<sequence length="53" mass="6043">MAKTPFKKKYGYGSKICKRCGKNGPGIISKYGINMCRQCFRQLASELGFKKYD</sequence>
<evidence type="ECO:0000256" key="3">
    <source>
        <dbReference type="ARBA" id="ARBA00022833"/>
    </source>
</evidence>
<dbReference type="eggNOG" id="arCOG00782">
    <property type="taxonomic scope" value="Archaea"/>
</dbReference>
<comment type="function">
    <text evidence="7">Binds 16S rRNA, required for the assembly of 30S particles.</text>
</comment>
<evidence type="ECO:0000256" key="6">
    <source>
        <dbReference type="ARBA" id="ARBA00023274"/>
    </source>
</evidence>
<dbReference type="RefSeq" id="WP_011974106.1">
    <property type="nucleotide sequence ID" value="NC_009635.1"/>
</dbReference>
<evidence type="ECO:0000256" key="2">
    <source>
        <dbReference type="ARBA" id="ARBA00022730"/>
    </source>
</evidence>
<evidence type="ECO:0000256" key="1">
    <source>
        <dbReference type="ARBA" id="ARBA00022723"/>
    </source>
</evidence>
<dbReference type="GeneID" id="5326486"/>
<keyword evidence="6 7" id="KW-0687">Ribonucleoprotein</keyword>
<dbReference type="InterPro" id="IPR043140">
    <property type="entry name" value="Ribosomal_uS14_sf"/>
</dbReference>
<dbReference type="KEGG" id="mae:Maeo_1398"/>
<name>A6UWV2_META3</name>
<feature type="binding site" evidence="7">
    <location>
        <position position="17"/>
    </location>
    <ligand>
        <name>Zn(2+)</name>
        <dbReference type="ChEBI" id="CHEBI:29105"/>
    </ligand>
</feature>
<feature type="binding site" evidence="7">
    <location>
        <position position="36"/>
    </location>
    <ligand>
        <name>Zn(2+)</name>
        <dbReference type="ChEBI" id="CHEBI:29105"/>
    </ligand>
</feature>
<dbReference type="InterPro" id="IPR018271">
    <property type="entry name" value="Ribosomal_uS14_CS"/>
</dbReference>
<dbReference type="AlphaFoldDB" id="A6UWV2"/>
<dbReference type="GO" id="GO:0019843">
    <property type="term" value="F:rRNA binding"/>
    <property type="evidence" value="ECO:0007669"/>
    <property type="project" value="UniProtKB-UniRule"/>
</dbReference>
<gene>
    <name evidence="7" type="primary">rps14</name>
    <name evidence="8" type="ordered locus">Maeo_1398</name>
</gene>
<evidence type="ECO:0000313" key="9">
    <source>
        <dbReference type="Proteomes" id="UP000001106"/>
    </source>
</evidence>
<protein>
    <recommendedName>
        <fullName evidence="7">Small ribosomal subunit protein uS14</fullName>
    </recommendedName>
</protein>
<keyword evidence="2 7" id="KW-0699">rRNA-binding</keyword>
<proteinExistence type="inferred from homology"/>